<dbReference type="SMART" id="SM00558">
    <property type="entry name" value="JmjC"/>
    <property type="match status" value="1"/>
</dbReference>
<accession>A0A6M9TZZ8</accession>
<protein>
    <submittedName>
        <fullName evidence="3">Putative JmJC domain protein</fullName>
    </submittedName>
</protein>
<proteinExistence type="predicted"/>
<dbReference type="Pfam" id="PF02373">
    <property type="entry name" value="JmjC"/>
    <property type="match status" value="1"/>
</dbReference>
<dbReference type="Gene3D" id="2.60.120.650">
    <property type="entry name" value="Cupin"/>
    <property type="match status" value="1"/>
</dbReference>
<evidence type="ECO:0000259" key="2">
    <source>
        <dbReference type="SMART" id="SM00558"/>
    </source>
</evidence>
<sequence>MEFWPFLAQRSKEKKSSGTFSNIGMCMCASKYSIDDIIAYFINNLKNCIEFNTTDCNALILENVILGEKHYKIITKTLEHIVKILKKNNSVFHNIKYDIVEQKSIITKLLQQVKQSRLFNEYNDEEFSSPLQNQSIDNDYDGDINSESLNLINEILLKSILKLNESMMQKMKMRNCDEFDKISKLLLEDVGPLNTFWLSAKNLQKSHDNYNIRTSKLNGIYNKCFNIIVGSNDCNVLNDVDFANVDKNYGILQNLKNVEQKCGDGNVPSATFSIGLPKKMTALQTNQNYYAYINLHLGGAPRLWLIIHKTSMPELKILLRQRILQSALVDSAIKTCTNPLYHWKNIVVSTEWLIDNNIKYDIFAQYPGSVVFIREGAYFQTIDMGFNICEYISYAGQMDSCFENFKESCLCPNADKILINENRPAFRLTNSKILLKCQLCSGVNNKLFNANELKQHIINEHSTKSRYNCTKCNNFSTFNMTVLKAHLHTEHNRYFCYVCRTEVVYFTKHCKIKHKITISKASLMHKLFDPVYEHVFKNNCLTSLNDVQKIGKFFRV</sequence>
<name>A0A6M9TZZ8_9VIRU</name>
<dbReference type="SMART" id="SM00355">
    <property type="entry name" value="ZnF_C2H2"/>
    <property type="match status" value="3"/>
</dbReference>
<dbReference type="EMBL" id="MT496833">
    <property type="protein sequence ID" value="QKN22477.1"/>
    <property type="molecule type" value="Genomic_DNA"/>
</dbReference>
<dbReference type="InterPro" id="IPR013087">
    <property type="entry name" value="Znf_C2H2_type"/>
</dbReference>
<feature type="domain" description="C2H2-type" evidence="1">
    <location>
        <begin position="494"/>
        <end position="514"/>
    </location>
</feature>
<feature type="domain" description="C2H2-type" evidence="1">
    <location>
        <begin position="435"/>
        <end position="461"/>
    </location>
</feature>
<reference evidence="3" key="1">
    <citation type="journal article" date="2021" name="Virus">
        <title>The discovery, distribution and diversity of DNA viruses associated with Drosophila melanogaster in Europe.</title>
        <authorList>
            <person name="Wallace M.A."/>
            <person name="Coffman K.A."/>
            <person name="Gilbert C."/>
            <person name="Ravindran S."/>
            <person name="Albery G.F."/>
            <person name="Abbott J."/>
            <person name="Argyridou E."/>
            <person name="Bellosta P."/>
            <person name="Betancourt A.J."/>
            <person name="Colinet H."/>
            <person name="Eric K."/>
            <person name="Glaser-Schmitt A."/>
            <person name="Grath S."/>
            <person name="Jelic M."/>
            <person name="Kankare M."/>
            <person name="Kozeretska I."/>
            <person name="Loeschcke V."/>
            <person name="Montchamp-Moreau C."/>
            <person name="Ometto L."/>
            <person name="Onder B.S."/>
            <person name="Orengo D.J."/>
            <person name="Parsch J."/>
            <person name="Pascual M."/>
            <person name="Patenkovic A."/>
            <person name="Puerma E."/>
            <person name="Ritchie M.G."/>
            <person name="Rota-Stabelli O."/>
            <person name="Schou M.F."/>
            <person name="Serga S.V."/>
            <person name="Stamenkovic-Radak M."/>
            <person name="Tanaskovic M."/>
            <person name="Veselinovic M.S."/>
            <person name="Vieira J."/>
            <person name="Vieira C.P."/>
            <person name="Kapun M."/>
            <person name="Flatt T."/>
            <person name="Gonzalez J."/>
            <person name="Staubach F."/>
            <person name="Obbard D.J."/>
        </authorList>
    </citation>
    <scope>NUCLEOTIDE SEQUENCE</scope>
    <source>
        <strain evidence="3">Filamentous_ES_Gim_15_30_pool</strain>
    </source>
</reference>
<feature type="domain" description="JmjC" evidence="2">
    <location>
        <begin position="241"/>
        <end position="409"/>
    </location>
</feature>
<dbReference type="InterPro" id="IPR003347">
    <property type="entry name" value="JmjC_dom"/>
</dbReference>
<evidence type="ECO:0000313" key="3">
    <source>
        <dbReference type="EMBL" id="QKN22477.1"/>
    </source>
</evidence>
<evidence type="ECO:0000259" key="1">
    <source>
        <dbReference type="SMART" id="SM00355"/>
    </source>
</evidence>
<feature type="domain" description="C2H2-type" evidence="1">
    <location>
        <begin position="467"/>
        <end position="491"/>
    </location>
</feature>
<organism evidence="3">
    <name type="scientific">Drosophila-associated filamentous virus</name>
    <dbReference type="NCBI Taxonomy" id="2743186"/>
    <lineage>
        <taxon>Viruses</taxon>
    </lineage>
</organism>